<reference evidence="6" key="1">
    <citation type="journal article" date="2023" name="G3 (Bethesda)">
        <title>A reference genome for the long-term kleptoplast-retaining sea slug Elysia crispata morphotype clarki.</title>
        <authorList>
            <person name="Eastman K.E."/>
            <person name="Pendleton A.L."/>
            <person name="Shaikh M.A."/>
            <person name="Suttiyut T."/>
            <person name="Ogas R."/>
            <person name="Tomko P."/>
            <person name="Gavelis G."/>
            <person name="Widhalm J.R."/>
            <person name="Wisecaver J.H."/>
        </authorList>
    </citation>
    <scope>NUCLEOTIDE SEQUENCE</scope>
    <source>
        <strain evidence="6">ECLA1</strain>
    </source>
</reference>
<dbReference type="InterPro" id="IPR052309">
    <property type="entry name" value="C-type_Lectin_Domain_Fam1"/>
</dbReference>
<sequence>MEQNRNTNRSFDTCTIKFLFLLFLPLTVLANETCHLTPIPQLCPAGYDLVNDPRLCLHYTFQAMNWSEGRAYCQKAGADLVILRNYETAKSVHYYLQGKQETFYWLAFNDRVKEGHWVWDIPLRDLGDAINQTKKDMIDRPYQNFRSGRPIRNNPKRQRDQDCSVIEGGSGDFVETECSLRYKTLCQLHVQSGTTCLPNWQIAVDTFQLCSERSANNVKKFSITRTSCRPPKRKEKDIDYFYCIRAFWEELTWSDALKKCQEYNGELLKIETYKKLLLIKGYIQLMRLTWMGLQGRNQWWDQTEVWFSQYHDSSLPNATCHVILKDGFWMGRPCHQDYPVLCQRDTLEGSSDPVVHFQHHLPKNTFLLHRPVQVTCSSFGTQTSNMTWHIRDWKDNLISLPKSIKSIEVPTTASDGRCLMKMTSTLSFMPSKKTASPLSVSCFTFKSIYLPECFSNSTRFSFCGVLKVPFRLIDGPRRSPDLSVSYIGVEDNVAVGEIVIFSCNASIGKDEELLWMVTINNISQPLDSNLTFKFTQYVSLKIYQDTSKGDQHTSIISFRMQRFLDGISMACFAYNALNYMDQLTCKKTDQYCAESHKLFVASPKRYAAWLLSRLFVSLFLARHSESLLAFYPDGMLSRFFRCSDDGNPKLYSAAALTTASCTFFFEWKTVFPHLAHTELWKLSLAFWFAFRSHLESRLSAVSLS</sequence>
<dbReference type="InterPro" id="IPR001304">
    <property type="entry name" value="C-type_lectin-like"/>
</dbReference>
<evidence type="ECO:0000313" key="6">
    <source>
        <dbReference type="EMBL" id="KAK3751941.1"/>
    </source>
</evidence>
<dbReference type="AlphaFoldDB" id="A0AAE1D1I9"/>
<keyword evidence="4" id="KW-0732">Signal</keyword>
<dbReference type="PANTHER" id="PTHR46490">
    <property type="entry name" value="C-TYPE LECTIN DOMAIN FAMILY 12 MEMBER A-RELATED"/>
    <property type="match status" value="1"/>
</dbReference>
<feature type="chain" id="PRO_5042296672" description="C-type lectin domain-containing protein" evidence="4">
    <location>
        <begin position="31"/>
        <end position="704"/>
    </location>
</feature>
<evidence type="ECO:0000256" key="1">
    <source>
        <dbReference type="ARBA" id="ARBA00022734"/>
    </source>
</evidence>
<evidence type="ECO:0000313" key="7">
    <source>
        <dbReference type="Proteomes" id="UP001283361"/>
    </source>
</evidence>
<feature type="domain" description="C-type lectin" evidence="5">
    <location>
        <begin position="242"/>
        <end position="343"/>
    </location>
</feature>
<dbReference type="InterPro" id="IPR016186">
    <property type="entry name" value="C-type_lectin-like/link_sf"/>
</dbReference>
<dbReference type="SUPFAM" id="SSF56436">
    <property type="entry name" value="C-type lectin-like"/>
    <property type="match status" value="2"/>
</dbReference>
<dbReference type="SMART" id="SM00034">
    <property type="entry name" value="CLECT"/>
    <property type="match status" value="2"/>
</dbReference>
<evidence type="ECO:0000259" key="5">
    <source>
        <dbReference type="PROSITE" id="PS50041"/>
    </source>
</evidence>
<keyword evidence="3" id="KW-0325">Glycoprotein</keyword>
<dbReference type="GO" id="GO:0030246">
    <property type="term" value="F:carbohydrate binding"/>
    <property type="evidence" value="ECO:0007669"/>
    <property type="project" value="UniProtKB-KW"/>
</dbReference>
<keyword evidence="1" id="KW-0430">Lectin</keyword>
<comment type="caution">
    <text evidence="6">The sequence shown here is derived from an EMBL/GenBank/DDBJ whole genome shotgun (WGS) entry which is preliminary data.</text>
</comment>
<evidence type="ECO:0000256" key="4">
    <source>
        <dbReference type="SAM" id="SignalP"/>
    </source>
</evidence>
<gene>
    <name evidence="6" type="ORF">RRG08_046216</name>
</gene>
<dbReference type="PROSITE" id="PS50041">
    <property type="entry name" value="C_TYPE_LECTIN_2"/>
    <property type="match status" value="2"/>
</dbReference>
<dbReference type="CDD" id="cd00037">
    <property type="entry name" value="CLECT"/>
    <property type="match status" value="2"/>
</dbReference>
<dbReference type="Gene3D" id="3.10.100.10">
    <property type="entry name" value="Mannose-Binding Protein A, subunit A"/>
    <property type="match status" value="2"/>
</dbReference>
<dbReference type="Proteomes" id="UP001283361">
    <property type="component" value="Unassembled WGS sequence"/>
</dbReference>
<accession>A0AAE1D1I9</accession>
<dbReference type="InterPro" id="IPR016187">
    <property type="entry name" value="CTDL_fold"/>
</dbReference>
<keyword evidence="2" id="KW-1015">Disulfide bond</keyword>
<dbReference type="EMBL" id="JAWDGP010005803">
    <property type="protein sequence ID" value="KAK3751941.1"/>
    <property type="molecule type" value="Genomic_DNA"/>
</dbReference>
<protein>
    <recommendedName>
        <fullName evidence="5">C-type lectin domain-containing protein</fullName>
    </recommendedName>
</protein>
<feature type="signal peptide" evidence="4">
    <location>
        <begin position="1"/>
        <end position="30"/>
    </location>
</feature>
<evidence type="ECO:0000256" key="2">
    <source>
        <dbReference type="ARBA" id="ARBA00023157"/>
    </source>
</evidence>
<dbReference type="PANTHER" id="PTHR46490:SF6">
    <property type="entry name" value="ASIALOGLYCOPROTEIN RECEPTOR 1-LIKE-RELATED"/>
    <property type="match status" value="1"/>
</dbReference>
<proteinExistence type="predicted"/>
<dbReference type="Pfam" id="PF00059">
    <property type="entry name" value="Lectin_C"/>
    <property type="match status" value="2"/>
</dbReference>
<name>A0AAE1D1I9_9GAST</name>
<evidence type="ECO:0000256" key="3">
    <source>
        <dbReference type="ARBA" id="ARBA00023180"/>
    </source>
</evidence>
<feature type="domain" description="C-type lectin" evidence="5">
    <location>
        <begin position="56"/>
        <end position="187"/>
    </location>
</feature>
<keyword evidence="7" id="KW-1185">Reference proteome</keyword>
<organism evidence="6 7">
    <name type="scientific">Elysia crispata</name>
    <name type="common">lettuce slug</name>
    <dbReference type="NCBI Taxonomy" id="231223"/>
    <lineage>
        <taxon>Eukaryota</taxon>
        <taxon>Metazoa</taxon>
        <taxon>Spiralia</taxon>
        <taxon>Lophotrochozoa</taxon>
        <taxon>Mollusca</taxon>
        <taxon>Gastropoda</taxon>
        <taxon>Heterobranchia</taxon>
        <taxon>Euthyneura</taxon>
        <taxon>Panpulmonata</taxon>
        <taxon>Sacoglossa</taxon>
        <taxon>Placobranchoidea</taxon>
        <taxon>Plakobranchidae</taxon>
        <taxon>Elysia</taxon>
    </lineage>
</organism>